<reference evidence="2 3" key="1">
    <citation type="submission" date="2020-08" db="EMBL/GenBank/DDBJ databases">
        <title>Genomic Encyclopedia of Type Strains, Phase IV (KMG-IV): sequencing the most valuable type-strain genomes for metagenomic binning, comparative biology and taxonomic classification.</title>
        <authorList>
            <person name="Goeker M."/>
        </authorList>
    </citation>
    <scope>NUCLEOTIDE SEQUENCE [LARGE SCALE GENOMIC DNA]</scope>
    <source>
        <strain evidence="2 3">DSM 27568</strain>
    </source>
</reference>
<gene>
    <name evidence="2" type="ORF">GGR39_003396</name>
</gene>
<organism evidence="2 3">
    <name type="scientific">Novosphingobium fluoreni</name>
    <dbReference type="NCBI Taxonomy" id="1391222"/>
    <lineage>
        <taxon>Bacteria</taxon>
        <taxon>Pseudomonadati</taxon>
        <taxon>Pseudomonadota</taxon>
        <taxon>Alphaproteobacteria</taxon>
        <taxon>Sphingomonadales</taxon>
        <taxon>Sphingomonadaceae</taxon>
        <taxon>Novosphingobium</taxon>
    </lineage>
</organism>
<evidence type="ECO:0000313" key="2">
    <source>
        <dbReference type="EMBL" id="MBB3941715.1"/>
    </source>
</evidence>
<dbReference type="EMBL" id="JACIDY010000016">
    <property type="protein sequence ID" value="MBB3941715.1"/>
    <property type="molecule type" value="Genomic_DNA"/>
</dbReference>
<feature type="region of interest" description="Disordered" evidence="1">
    <location>
        <begin position="170"/>
        <end position="192"/>
    </location>
</feature>
<evidence type="ECO:0000256" key="1">
    <source>
        <dbReference type="SAM" id="MobiDB-lite"/>
    </source>
</evidence>
<comment type="caution">
    <text evidence="2">The sequence shown here is derived from an EMBL/GenBank/DDBJ whole genome shotgun (WGS) entry which is preliminary data.</text>
</comment>
<accession>A0A7W6G034</accession>
<dbReference type="Proteomes" id="UP000561459">
    <property type="component" value="Unassembled WGS sequence"/>
</dbReference>
<protein>
    <submittedName>
        <fullName evidence="2">Uncharacterized protein</fullName>
    </submittedName>
</protein>
<dbReference type="RefSeq" id="WP_183618884.1">
    <property type="nucleotide sequence ID" value="NZ_JACIDY010000016.1"/>
</dbReference>
<proteinExistence type="predicted"/>
<dbReference type="AlphaFoldDB" id="A0A7W6G034"/>
<evidence type="ECO:0000313" key="3">
    <source>
        <dbReference type="Proteomes" id="UP000561459"/>
    </source>
</evidence>
<keyword evidence="3" id="KW-1185">Reference proteome</keyword>
<name>A0A7W6G034_9SPHN</name>
<sequence length="224" mass="25106">MTITHEDLERGFQIVIENYRKRAYSDFQKEALFAHAFFQLSIGEPFKGEGPNDRSFSEFPFDKFWIVTNYKGLAVCAFVENAHVDDTGNGSLNFQWFWSLIPGQVHRASQAEVSRAADILIFRALAALHANTTEAVESPVQGSINRGRAKTIGKASYIPAMPAFIRITRTPKAPSDPQGGTHASPIPHDRRGHWRTYRASGKRVWINNSKVLGGSQVPRNYLMA</sequence>